<protein>
    <recommendedName>
        <fullName evidence="3">Membrane-associated Zn-dependent protease 1</fullName>
    </recommendedName>
</protein>
<name>D3V8Q4_XENNA</name>
<evidence type="ECO:0000313" key="2">
    <source>
        <dbReference type="Proteomes" id="UP000008075"/>
    </source>
</evidence>
<sequence length="162" mass="18016">MRLRGYTLRRYMYYAMLLASSLFTSALWAKGEAHLLFHMGLGANDKFFVGGTLQNKGDQPVAGGYITILPYQVQCEPSTPIFYSFEPLAPGEKKEFRIPMKSPLMGYRLIGFGAYDNMGFPLPAIDETAKIIQAREPGEHKACQTARKTISTTKNKAGTPKP</sequence>
<dbReference type="AlphaFoldDB" id="D3V8Q4"/>
<gene>
    <name evidence="1" type="ordered locus">XNC1_1031</name>
</gene>
<organism evidence="1 2">
    <name type="scientific">Xenorhabdus nematophila (strain ATCC 19061 / DSM 3370 / CCUG 14189 / LMG 1036 / NCIMB 9965 / AN6)</name>
    <dbReference type="NCBI Taxonomy" id="406817"/>
    <lineage>
        <taxon>Bacteria</taxon>
        <taxon>Pseudomonadati</taxon>
        <taxon>Pseudomonadota</taxon>
        <taxon>Gammaproteobacteria</taxon>
        <taxon>Enterobacterales</taxon>
        <taxon>Morganellaceae</taxon>
        <taxon>Xenorhabdus</taxon>
    </lineage>
</organism>
<dbReference type="Proteomes" id="UP000008075">
    <property type="component" value="Chromosome"/>
</dbReference>
<dbReference type="GeneID" id="24903114"/>
<dbReference type="RefSeq" id="WP_013183626.1">
    <property type="nucleotide sequence ID" value="NC_014228.1"/>
</dbReference>
<dbReference type="KEGG" id="xne:XNC1_1031"/>
<dbReference type="EMBL" id="FN667742">
    <property type="protein sequence ID" value="CBJ89102.1"/>
    <property type="molecule type" value="Genomic_DNA"/>
</dbReference>
<evidence type="ECO:0000313" key="1">
    <source>
        <dbReference type="EMBL" id="CBJ89102.1"/>
    </source>
</evidence>
<reference evidence="1 2" key="1">
    <citation type="journal article" date="2011" name="PLoS ONE">
        <title>The entomopathogenic bacterial endosymbionts xenorhabdus and photorhabdus: convergent lifestyles from divergent genomes.</title>
        <authorList>
            <person name="Chaston J.M."/>
            <person name="Suen G."/>
            <person name="Tucker S.L."/>
            <person name="Andersen A.W."/>
            <person name="Bhasin A."/>
            <person name="Bode E."/>
            <person name="Bode H.B."/>
            <person name="Brachmann A.O."/>
            <person name="Cowles C.E."/>
            <person name="Cowles K.N."/>
            <person name="Darby C."/>
            <person name="de Leon L."/>
            <person name="Drace K."/>
            <person name="Du Z."/>
            <person name="Givaudan A."/>
            <person name="Herbert Tran E.E."/>
            <person name="Jewell K.A."/>
            <person name="Knack J.J."/>
            <person name="Krasomil-Osterfeld K.C."/>
            <person name="Kukor R."/>
            <person name="Lanois A."/>
            <person name="Latreille P."/>
            <person name="Leimgruber N.K."/>
            <person name="Lipke C.M."/>
            <person name="Liu R."/>
            <person name="Lu X."/>
            <person name="Martens E.C."/>
            <person name="Marri P.R."/>
            <person name="Medigue C."/>
            <person name="Menard M.L."/>
            <person name="Miller N.M."/>
            <person name="Morales-Soto N."/>
            <person name="Norton S."/>
            <person name="Ogier J.C."/>
            <person name="Orchard S.S."/>
            <person name="Park D."/>
            <person name="Park Y."/>
            <person name="Qurollo B.A."/>
            <person name="Sugar D.R."/>
            <person name="Richards G.R."/>
            <person name="Rouy Z."/>
            <person name="Slominski B."/>
            <person name="Slominski K."/>
            <person name="Snyder H."/>
            <person name="Tjaden B.C."/>
            <person name="van der Hoeven R."/>
            <person name="Welch R.D."/>
            <person name="Wheeler C."/>
            <person name="Xiang B."/>
            <person name="Barbazuk B."/>
            <person name="Gaudriault S."/>
            <person name="Goodner B."/>
            <person name="Slater S.C."/>
            <person name="Forst S."/>
            <person name="Goldman B.S."/>
            <person name="Goodrich-Blair H."/>
        </authorList>
    </citation>
    <scope>NUCLEOTIDE SEQUENCE [LARGE SCALE GENOMIC DNA]</scope>
    <source>
        <strain evidence="2">ATCC 19061 / DSM 3370 / CCUG 14189 / LMG 1036 / NCIMB 9965 / AN6</strain>
    </source>
</reference>
<evidence type="ECO:0008006" key="3">
    <source>
        <dbReference type="Google" id="ProtNLM"/>
    </source>
</evidence>
<dbReference type="HOGENOM" id="CLU_1730708_0_0_6"/>
<keyword evidence="2" id="KW-1185">Reference proteome</keyword>
<accession>D3V8Q4</accession>
<proteinExistence type="predicted"/>